<evidence type="ECO:0000259" key="1">
    <source>
        <dbReference type="Pfam" id="PF01814"/>
    </source>
</evidence>
<evidence type="ECO:0000313" key="3">
    <source>
        <dbReference type="Proteomes" id="UP000273083"/>
    </source>
</evidence>
<dbReference type="PANTHER" id="PTHR39966:SF1">
    <property type="entry name" value="HEMERYTHRIN-LIKE DOMAIN-CONTAINING PROTEIN"/>
    <property type="match status" value="1"/>
</dbReference>
<accession>A0A3N1XL75</accession>
<dbReference type="OrthoDB" id="9785474at2"/>
<protein>
    <submittedName>
        <fullName evidence="2">Hemerythrin-like domain-containing protein</fullName>
    </submittedName>
</protein>
<dbReference type="InterPro" id="IPR012312">
    <property type="entry name" value="Hemerythrin-like"/>
</dbReference>
<feature type="domain" description="Hemerythrin-like" evidence="1">
    <location>
        <begin position="3"/>
        <end position="139"/>
    </location>
</feature>
<dbReference type="PANTHER" id="PTHR39966">
    <property type="entry name" value="BLL2471 PROTEIN-RELATED"/>
    <property type="match status" value="1"/>
</dbReference>
<gene>
    <name evidence="2" type="ORF">EDD66_106157</name>
</gene>
<name>A0A3N1XL75_9FIRM</name>
<sequence>MNSIDLMVAEHKYILRMLKVVRNASFNILKGMEINYDDFAKMIDFIRNYADAHHHGKEEKFLFQEMLNNLGEIGKNLISHGMLVEHDQGRLYIRDLELALERVKSGDEESKLDVIANGVGYANLLARHIGKEDDVVYTFAAKKLSPEVLEHVNELSAEFENEANNNGIQEKYFNLLVELEGKYI</sequence>
<dbReference type="Pfam" id="PF01814">
    <property type="entry name" value="Hemerythrin"/>
    <property type="match status" value="1"/>
</dbReference>
<organism evidence="2 3">
    <name type="scientific">Mobilisporobacter senegalensis</name>
    <dbReference type="NCBI Taxonomy" id="1329262"/>
    <lineage>
        <taxon>Bacteria</taxon>
        <taxon>Bacillati</taxon>
        <taxon>Bacillota</taxon>
        <taxon>Clostridia</taxon>
        <taxon>Lachnospirales</taxon>
        <taxon>Lachnospiraceae</taxon>
        <taxon>Mobilisporobacter</taxon>
    </lineage>
</organism>
<keyword evidence="3" id="KW-1185">Reference proteome</keyword>
<reference evidence="2 3" key="1">
    <citation type="submission" date="2018-11" db="EMBL/GenBank/DDBJ databases">
        <title>Genomic Encyclopedia of Type Strains, Phase IV (KMG-IV): sequencing the most valuable type-strain genomes for metagenomic binning, comparative biology and taxonomic classification.</title>
        <authorList>
            <person name="Goeker M."/>
        </authorList>
    </citation>
    <scope>NUCLEOTIDE SEQUENCE [LARGE SCALE GENOMIC DNA]</scope>
    <source>
        <strain evidence="2 3">DSM 26537</strain>
    </source>
</reference>
<dbReference type="EMBL" id="RJVG01000006">
    <property type="protein sequence ID" value="ROR27460.1"/>
    <property type="molecule type" value="Genomic_DNA"/>
</dbReference>
<comment type="caution">
    <text evidence="2">The sequence shown here is derived from an EMBL/GenBank/DDBJ whole genome shotgun (WGS) entry which is preliminary data.</text>
</comment>
<dbReference type="Gene3D" id="1.20.120.520">
    <property type="entry name" value="nmb1532 protein domain like"/>
    <property type="match status" value="1"/>
</dbReference>
<dbReference type="AlphaFoldDB" id="A0A3N1XL75"/>
<proteinExistence type="predicted"/>
<evidence type="ECO:0000313" key="2">
    <source>
        <dbReference type="EMBL" id="ROR27460.1"/>
    </source>
</evidence>
<dbReference type="RefSeq" id="WP_123609705.1">
    <property type="nucleotide sequence ID" value="NZ_RJVG01000006.1"/>
</dbReference>
<dbReference type="GO" id="GO:0005886">
    <property type="term" value="C:plasma membrane"/>
    <property type="evidence" value="ECO:0007669"/>
    <property type="project" value="TreeGrafter"/>
</dbReference>
<dbReference type="Proteomes" id="UP000273083">
    <property type="component" value="Unassembled WGS sequence"/>
</dbReference>